<dbReference type="PANTHER" id="PTHR42796:SF4">
    <property type="entry name" value="FUMARYLACETOACETATE HYDROLASE DOMAIN-CONTAINING PROTEIN 2A"/>
    <property type="match status" value="1"/>
</dbReference>
<dbReference type="PANTHER" id="PTHR42796">
    <property type="entry name" value="FUMARYLACETOACETATE HYDROLASE DOMAIN-CONTAINING PROTEIN 2A-RELATED"/>
    <property type="match status" value="1"/>
</dbReference>
<reference evidence="5" key="1">
    <citation type="submission" date="2023-12" db="EMBL/GenBank/DDBJ databases">
        <title>Novel isolates from deep terrestrial aquifers shed light on the physiology and ecology of the class Limnochordia.</title>
        <authorList>
            <person name="Karnachuk O.V."/>
            <person name="Lukina A.P."/>
            <person name="Avakyan M.R."/>
            <person name="Kadnikov V."/>
            <person name="Begmatov S."/>
            <person name="Beletsky A.V."/>
            <person name="Mardanov A.V."/>
            <person name="Ravin N.V."/>
        </authorList>
    </citation>
    <scope>NUCLEOTIDE SEQUENCE [LARGE SCALE GENOMIC DNA]</scope>
    <source>
        <strain evidence="5">LN</strain>
    </source>
</reference>
<proteinExistence type="inferred from homology"/>
<evidence type="ECO:0000259" key="3">
    <source>
        <dbReference type="Pfam" id="PF01557"/>
    </source>
</evidence>
<keyword evidence="5" id="KW-1185">Reference proteome</keyword>
<sequence>MRGERDVVHLATILRGDEAHLVVRLDAYMVDVTRAARLPRWSGQGLPLSLKRLVDAFAAGDPGPMEAVRRLVEAARAGEHDELIEADAPSIVWLPPLVPSKMIAIGLNYWDHCREQHVEPPRQPVLFPKWPNALNAHRRPIVLPEGSTQVDFEAELAVIVGRRCKGLPAERALEAVFGYTTFNDVTARDFQKGDGQWGRGKSQDTFAPVGPWVATADEIADPQALRIACRVNGVTYQASTTAEMIFPVRELIAFIARGITLLPGDLIATGTPHGVGVYRTPQVFLRSGDQVEVEIERIGRLVNPVVAPGEAGMLELPSRWPL</sequence>
<dbReference type="InterPro" id="IPR051121">
    <property type="entry name" value="FAH"/>
</dbReference>
<feature type="domain" description="Fumarylacetoacetase-like C-terminal" evidence="3">
    <location>
        <begin position="101"/>
        <end position="306"/>
    </location>
</feature>
<evidence type="ECO:0000313" key="4">
    <source>
        <dbReference type="EMBL" id="WRP14036.1"/>
    </source>
</evidence>
<dbReference type="RefSeq" id="WP_324668319.1">
    <property type="nucleotide sequence ID" value="NZ_CP141614.1"/>
</dbReference>
<dbReference type="GO" id="GO:0016787">
    <property type="term" value="F:hydrolase activity"/>
    <property type="evidence" value="ECO:0007669"/>
    <property type="project" value="UniProtKB-KW"/>
</dbReference>
<organism evidence="4 5">
    <name type="scientific">Geochorda subterranea</name>
    <dbReference type="NCBI Taxonomy" id="3109564"/>
    <lineage>
        <taxon>Bacteria</taxon>
        <taxon>Bacillati</taxon>
        <taxon>Bacillota</taxon>
        <taxon>Limnochordia</taxon>
        <taxon>Limnochordales</taxon>
        <taxon>Geochordaceae</taxon>
        <taxon>Geochorda</taxon>
    </lineage>
</organism>
<protein>
    <submittedName>
        <fullName evidence="4">Fumarylacetoacetate hydrolase family protein</fullName>
    </submittedName>
</protein>
<name>A0ABZ1BMJ0_9FIRM</name>
<keyword evidence="2" id="KW-0479">Metal-binding</keyword>
<comment type="similarity">
    <text evidence="1">Belongs to the FAH family.</text>
</comment>
<dbReference type="InterPro" id="IPR036663">
    <property type="entry name" value="Fumarylacetoacetase_C_sf"/>
</dbReference>
<evidence type="ECO:0000256" key="2">
    <source>
        <dbReference type="ARBA" id="ARBA00022723"/>
    </source>
</evidence>
<dbReference type="EMBL" id="CP141614">
    <property type="protein sequence ID" value="WRP14036.1"/>
    <property type="molecule type" value="Genomic_DNA"/>
</dbReference>
<accession>A0ABZ1BMJ0</accession>
<dbReference type="Proteomes" id="UP001333102">
    <property type="component" value="Chromosome"/>
</dbReference>
<evidence type="ECO:0000256" key="1">
    <source>
        <dbReference type="ARBA" id="ARBA00010211"/>
    </source>
</evidence>
<dbReference type="InterPro" id="IPR011234">
    <property type="entry name" value="Fumarylacetoacetase-like_C"/>
</dbReference>
<gene>
    <name evidence="4" type="ORF">VLY81_11475</name>
</gene>
<dbReference type="SUPFAM" id="SSF56529">
    <property type="entry name" value="FAH"/>
    <property type="match status" value="1"/>
</dbReference>
<dbReference type="Pfam" id="PF01557">
    <property type="entry name" value="FAA_hydrolase"/>
    <property type="match status" value="1"/>
</dbReference>
<dbReference type="Gene3D" id="3.90.850.10">
    <property type="entry name" value="Fumarylacetoacetase-like, C-terminal domain"/>
    <property type="match status" value="1"/>
</dbReference>
<keyword evidence="4" id="KW-0378">Hydrolase</keyword>
<evidence type="ECO:0000313" key="5">
    <source>
        <dbReference type="Proteomes" id="UP001333102"/>
    </source>
</evidence>